<evidence type="ECO:0000259" key="1">
    <source>
        <dbReference type="Pfam" id="PF01261"/>
    </source>
</evidence>
<dbReference type="EMBL" id="JASCXX010000006">
    <property type="protein sequence ID" value="MDI6448779.1"/>
    <property type="molecule type" value="Genomic_DNA"/>
</dbReference>
<dbReference type="Pfam" id="PF01261">
    <property type="entry name" value="AP_endonuc_2"/>
    <property type="match status" value="1"/>
</dbReference>
<gene>
    <name evidence="2" type="ORF">QJ522_06955</name>
</gene>
<dbReference type="PANTHER" id="PTHR12110:SF21">
    <property type="entry name" value="XYLOSE ISOMERASE-LIKE TIM BARREL DOMAIN-CONTAINING PROTEIN"/>
    <property type="match status" value="1"/>
</dbReference>
<dbReference type="AlphaFoldDB" id="A0AAW6TZC7"/>
<dbReference type="InterPro" id="IPR050312">
    <property type="entry name" value="IolE/XylAMocC-like"/>
</dbReference>
<dbReference type="InterPro" id="IPR036237">
    <property type="entry name" value="Xyl_isomerase-like_sf"/>
</dbReference>
<dbReference type="SUPFAM" id="SSF51658">
    <property type="entry name" value="Xylose isomerase-like"/>
    <property type="match status" value="1"/>
</dbReference>
<accession>A0AAW6TZC7</accession>
<dbReference type="InterPro" id="IPR013022">
    <property type="entry name" value="Xyl_isomerase-like_TIM-brl"/>
</dbReference>
<reference evidence="2" key="1">
    <citation type="submission" date="2023-05" db="EMBL/GenBank/DDBJ databases">
        <title>Anaerotaeda fermentans gen. nov., sp. nov., a novel anaerobic planctomycete of the new family within the order Sedimentisphaerales isolated from Taman Peninsula, Russia.</title>
        <authorList>
            <person name="Khomyakova M.A."/>
            <person name="Merkel A.Y."/>
            <person name="Slobodkin A.I."/>
        </authorList>
    </citation>
    <scope>NUCLEOTIDE SEQUENCE</scope>
    <source>
        <strain evidence="2">M17dextr</strain>
    </source>
</reference>
<proteinExistence type="predicted"/>
<comment type="caution">
    <text evidence="2">The sequence shown here is derived from an EMBL/GenBank/DDBJ whole genome shotgun (WGS) entry which is preliminary data.</text>
</comment>
<dbReference type="Proteomes" id="UP001431776">
    <property type="component" value="Unassembled WGS sequence"/>
</dbReference>
<keyword evidence="2" id="KW-0413">Isomerase</keyword>
<dbReference type="GO" id="GO:0016853">
    <property type="term" value="F:isomerase activity"/>
    <property type="evidence" value="ECO:0007669"/>
    <property type="project" value="UniProtKB-KW"/>
</dbReference>
<dbReference type="PANTHER" id="PTHR12110">
    <property type="entry name" value="HYDROXYPYRUVATE ISOMERASE"/>
    <property type="match status" value="1"/>
</dbReference>
<keyword evidence="3" id="KW-1185">Reference proteome</keyword>
<dbReference type="Gene3D" id="3.20.20.150">
    <property type="entry name" value="Divalent-metal-dependent TIM barrel enzymes"/>
    <property type="match status" value="1"/>
</dbReference>
<sequence>MKLGFVSAILPDLPLEEVIRFASETGYSCVELMCWPKGKAERRYAGVTHIDAAGFRQSDAEKVRVLLKDAGVSVSSLGYYPNYLTPNAEEARAVTAHFKKVIQAASLLGVGRVTTFIGRDWTKSVEENWPRFKKVWAPLVRFAEDHDVQIGIENCPMLFTDDEWPGGKNLAHSPSVWRRMFEELPSKSFGLNYDPSHLVWQQMDYIKPLWEFKDRIFHVHAKDVRLDRDRLDDVGILATPLQYHSPKLPGLGEVDWGRFCSVLGEIGYDGPVCVEVEDRAYEGSLETRKAALRQSARFLSQFIP</sequence>
<feature type="domain" description="Xylose isomerase-like TIM barrel" evidence="1">
    <location>
        <begin position="19"/>
        <end position="300"/>
    </location>
</feature>
<protein>
    <submittedName>
        <fullName evidence="2">Sugar phosphate isomerase/epimerase</fullName>
    </submittedName>
</protein>
<dbReference type="RefSeq" id="WP_349244188.1">
    <property type="nucleotide sequence ID" value="NZ_JASCXX010000006.1"/>
</dbReference>
<evidence type="ECO:0000313" key="2">
    <source>
        <dbReference type="EMBL" id="MDI6448779.1"/>
    </source>
</evidence>
<name>A0AAW6TZC7_9BACT</name>
<organism evidence="2 3">
    <name type="scientific">Anaerobaca lacustris</name>
    <dbReference type="NCBI Taxonomy" id="3044600"/>
    <lineage>
        <taxon>Bacteria</taxon>
        <taxon>Pseudomonadati</taxon>
        <taxon>Planctomycetota</taxon>
        <taxon>Phycisphaerae</taxon>
        <taxon>Sedimentisphaerales</taxon>
        <taxon>Anaerobacaceae</taxon>
        <taxon>Anaerobaca</taxon>
    </lineage>
</organism>
<evidence type="ECO:0000313" key="3">
    <source>
        <dbReference type="Proteomes" id="UP001431776"/>
    </source>
</evidence>